<keyword evidence="12" id="KW-0233">DNA recombination</keyword>
<evidence type="ECO:0000313" key="17">
    <source>
        <dbReference type="Proteomes" id="UP000639403"/>
    </source>
</evidence>
<dbReference type="InterPro" id="IPR012337">
    <property type="entry name" value="RNaseH-like_sf"/>
</dbReference>
<proteinExistence type="predicted"/>
<dbReference type="Pfam" id="PF24626">
    <property type="entry name" value="SH3_Tf2-1"/>
    <property type="match status" value="1"/>
</dbReference>
<dbReference type="GO" id="GO:0003964">
    <property type="term" value="F:RNA-directed DNA polymerase activity"/>
    <property type="evidence" value="ECO:0007669"/>
    <property type="project" value="UniProtKB-KW"/>
</dbReference>
<dbReference type="InterPro" id="IPR001584">
    <property type="entry name" value="Integrase_cat-core"/>
</dbReference>
<keyword evidence="2" id="KW-0645">Protease</keyword>
<dbReference type="CDD" id="cd00024">
    <property type="entry name" value="CD_CSD"/>
    <property type="match status" value="1"/>
</dbReference>
<keyword evidence="11" id="KW-0238">DNA-binding</keyword>
<dbReference type="Pfam" id="PF00385">
    <property type="entry name" value="Chromo"/>
    <property type="match status" value="1"/>
</dbReference>
<sequence>MVAVPSTLRFPERFRIAATQRGHASVTADQALLKRIRECSDKDRVVAEALEKVQNLGPPRLQKGFEEWNAEQGLLLFRGMVYVPKNAELRRDIVKIHHDSPIAGHGGRAKTLELVSRNYWWPGMSKFVNEYVSTCDVCNRTKTFPAKPQGPLKPNEIPERPWQIITTDMIVGLPKSDGFDSILVTADRFTKQVHFSACHETLTAEGAADLYIRDVFKHHGAPAKIISDRGPQFASKYLHAVYKGLGIEPALSTAFHPQTDGQTERWNQEIEQYLRAFTSHRQDDWAKQLPLAEFALNNRVHSATGHSPFFLHQGYHPEIQVRINPMSAMPVAADRLKILKEIRDDTRSALELSAERMKVYYDKHVQEAPVFAPGDKVWLDARNLRLKQPSKKLSPKRLGPYAVRRKLGDLDYELVLPKSVPVHPVFHVSLLSKYTRSDIPGREPEEPPAIEVEGDEEYEVERIKDSRIFRRQLQYLVKWKGYDDSHTSWEPARNVANAPALIADFHQKNPNAPRRLNAAIFGSLNFQPTPSPLTEARCRSGWEMGKGASHEDMRH</sequence>
<keyword evidence="7" id="KW-0694">RNA-binding</keyword>
<dbReference type="GO" id="GO:0005634">
    <property type="term" value="C:nucleus"/>
    <property type="evidence" value="ECO:0007669"/>
    <property type="project" value="UniProtKB-SubCell"/>
</dbReference>
<dbReference type="EMBL" id="JADOXO010000682">
    <property type="protein sequence ID" value="KAF9801284.1"/>
    <property type="molecule type" value="Genomic_DNA"/>
</dbReference>
<dbReference type="InterPro" id="IPR016197">
    <property type="entry name" value="Chromo-like_dom_sf"/>
</dbReference>
<evidence type="ECO:0000256" key="9">
    <source>
        <dbReference type="ARBA" id="ARBA00022918"/>
    </source>
</evidence>
<keyword evidence="13" id="KW-0539">Nucleus</keyword>
<dbReference type="Gene3D" id="3.30.420.10">
    <property type="entry name" value="Ribonuclease H-like superfamily/Ribonuclease H"/>
    <property type="match status" value="1"/>
</dbReference>
<evidence type="ECO:0000256" key="13">
    <source>
        <dbReference type="ARBA" id="ARBA00023242"/>
    </source>
</evidence>
<dbReference type="GO" id="GO:0006310">
    <property type="term" value="P:DNA recombination"/>
    <property type="evidence" value="ECO:0007669"/>
    <property type="project" value="UniProtKB-KW"/>
</dbReference>
<dbReference type="FunFam" id="1.10.340.70:FF:000001">
    <property type="entry name" value="Retrovirus-related Pol polyprotein from transposon gypsy-like Protein"/>
    <property type="match status" value="1"/>
</dbReference>
<dbReference type="GO" id="GO:0003723">
    <property type="term" value="F:RNA binding"/>
    <property type="evidence" value="ECO:0007669"/>
    <property type="project" value="UniProtKB-KW"/>
</dbReference>
<evidence type="ECO:0000256" key="12">
    <source>
        <dbReference type="ARBA" id="ARBA00023172"/>
    </source>
</evidence>
<protein>
    <submittedName>
        <fullName evidence="16">Uncharacterized protein</fullName>
    </submittedName>
</protein>
<evidence type="ECO:0000256" key="3">
    <source>
        <dbReference type="ARBA" id="ARBA00022723"/>
    </source>
</evidence>
<evidence type="ECO:0000256" key="5">
    <source>
        <dbReference type="ARBA" id="ARBA00022801"/>
    </source>
</evidence>
<feature type="domain" description="Integrase catalytic" evidence="15">
    <location>
        <begin position="157"/>
        <end position="316"/>
    </location>
</feature>
<dbReference type="InterPro" id="IPR023780">
    <property type="entry name" value="Chromo_domain"/>
</dbReference>
<name>A0A8H7NTD6_9APHY</name>
<evidence type="ECO:0000313" key="16">
    <source>
        <dbReference type="EMBL" id="KAF9801284.1"/>
    </source>
</evidence>
<dbReference type="AlphaFoldDB" id="A0A8H7NTD6"/>
<dbReference type="PANTHER" id="PTHR37984:SF15">
    <property type="entry name" value="INTEGRASE CATALYTIC DOMAIN-CONTAINING PROTEIN"/>
    <property type="match status" value="1"/>
</dbReference>
<keyword evidence="5" id="KW-0378">Hydrolase</keyword>
<dbReference type="InterPro" id="IPR050951">
    <property type="entry name" value="Retrovirus_Pol_polyprotein"/>
</dbReference>
<evidence type="ECO:0000256" key="1">
    <source>
        <dbReference type="ARBA" id="ARBA00004123"/>
    </source>
</evidence>
<comment type="subcellular location">
    <subcellularLocation>
        <location evidence="1">Nucleus</location>
    </subcellularLocation>
</comment>
<dbReference type="Gene3D" id="2.40.50.40">
    <property type="match status" value="1"/>
</dbReference>
<dbReference type="GO" id="GO:0006338">
    <property type="term" value="P:chromatin remodeling"/>
    <property type="evidence" value="ECO:0007669"/>
    <property type="project" value="UniProtKB-ARBA"/>
</dbReference>
<dbReference type="PANTHER" id="PTHR37984">
    <property type="entry name" value="PROTEIN CBG26694"/>
    <property type="match status" value="1"/>
</dbReference>
<dbReference type="GO" id="GO:0003677">
    <property type="term" value="F:DNA binding"/>
    <property type="evidence" value="ECO:0007669"/>
    <property type="project" value="UniProtKB-KW"/>
</dbReference>
<dbReference type="InterPro" id="IPR056924">
    <property type="entry name" value="SH3_Tf2-1"/>
</dbReference>
<dbReference type="PROSITE" id="PS00598">
    <property type="entry name" value="CHROMO_1"/>
    <property type="match status" value="1"/>
</dbReference>
<evidence type="ECO:0000256" key="7">
    <source>
        <dbReference type="ARBA" id="ARBA00022884"/>
    </source>
</evidence>
<dbReference type="GO" id="GO:0006508">
    <property type="term" value="P:proteolysis"/>
    <property type="evidence" value="ECO:0007669"/>
    <property type="project" value="UniProtKB-KW"/>
</dbReference>
<gene>
    <name evidence="16" type="ORF">IEO21_10154</name>
</gene>
<dbReference type="SUPFAM" id="SSF54160">
    <property type="entry name" value="Chromo domain-like"/>
    <property type="match status" value="1"/>
</dbReference>
<keyword evidence="8" id="KW-0229">DNA integration</keyword>
<organism evidence="16 17">
    <name type="scientific">Rhodonia placenta</name>
    <dbReference type="NCBI Taxonomy" id="104341"/>
    <lineage>
        <taxon>Eukaryota</taxon>
        <taxon>Fungi</taxon>
        <taxon>Dikarya</taxon>
        <taxon>Basidiomycota</taxon>
        <taxon>Agaricomycotina</taxon>
        <taxon>Agaricomycetes</taxon>
        <taxon>Polyporales</taxon>
        <taxon>Adustoporiaceae</taxon>
        <taxon>Rhodonia</taxon>
    </lineage>
</organism>
<keyword evidence="4" id="KW-0064">Aspartyl protease</keyword>
<evidence type="ECO:0000256" key="10">
    <source>
        <dbReference type="ARBA" id="ARBA00022932"/>
    </source>
</evidence>
<dbReference type="InterPro" id="IPR017984">
    <property type="entry name" value="Chromo_dom_subgr"/>
</dbReference>
<reference evidence="16" key="1">
    <citation type="submission" date="2020-11" db="EMBL/GenBank/DDBJ databases">
        <authorList>
            <person name="Koelle M."/>
            <person name="Horta M.A.C."/>
            <person name="Nowrousian M."/>
            <person name="Ohm R.A."/>
            <person name="Benz P."/>
            <person name="Pilgard A."/>
        </authorList>
    </citation>
    <scope>NUCLEOTIDE SEQUENCE</scope>
    <source>
        <strain evidence="16">FPRL280</strain>
    </source>
</reference>
<feature type="domain" description="Chromo" evidence="14">
    <location>
        <begin position="458"/>
        <end position="517"/>
    </location>
</feature>
<dbReference type="SMART" id="SM00298">
    <property type="entry name" value="CHROMO"/>
    <property type="match status" value="1"/>
</dbReference>
<keyword evidence="10" id="KW-0239">DNA-directed DNA polymerase</keyword>
<comment type="caution">
    <text evidence="16">The sequence shown here is derived from an EMBL/GenBank/DDBJ whole genome shotgun (WGS) entry which is preliminary data.</text>
</comment>
<dbReference type="GO" id="GO:0003887">
    <property type="term" value="F:DNA-directed DNA polymerase activity"/>
    <property type="evidence" value="ECO:0007669"/>
    <property type="project" value="UniProtKB-KW"/>
</dbReference>
<keyword evidence="6" id="KW-0460">Magnesium</keyword>
<keyword evidence="10" id="KW-0548">Nucleotidyltransferase</keyword>
<evidence type="ECO:0000259" key="14">
    <source>
        <dbReference type="PROSITE" id="PS50013"/>
    </source>
</evidence>
<evidence type="ECO:0000256" key="8">
    <source>
        <dbReference type="ARBA" id="ARBA00022908"/>
    </source>
</evidence>
<dbReference type="InterPro" id="IPR000953">
    <property type="entry name" value="Chromo/chromo_shadow_dom"/>
</dbReference>
<reference evidence="16" key="2">
    <citation type="journal article" name="Front. Microbiol.">
        <title>Degradative Capacity of Two Strains of Rhodonia placenta: From Phenotype to Genotype.</title>
        <authorList>
            <person name="Kolle M."/>
            <person name="Horta M.A.C."/>
            <person name="Nowrousian M."/>
            <person name="Ohm R.A."/>
            <person name="Benz J.P."/>
            <person name="Pilgard A."/>
        </authorList>
    </citation>
    <scope>NUCLEOTIDE SEQUENCE</scope>
    <source>
        <strain evidence="16">FPRL280</strain>
    </source>
</reference>
<evidence type="ECO:0000256" key="11">
    <source>
        <dbReference type="ARBA" id="ARBA00023125"/>
    </source>
</evidence>
<dbReference type="PROSITE" id="PS50013">
    <property type="entry name" value="CHROMO_2"/>
    <property type="match status" value="1"/>
</dbReference>
<keyword evidence="9" id="KW-0695">RNA-directed DNA polymerase</keyword>
<dbReference type="Proteomes" id="UP000639403">
    <property type="component" value="Unassembled WGS sequence"/>
</dbReference>
<dbReference type="GO" id="GO:0015074">
    <property type="term" value="P:DNA integration"/>
    <property type="evidence" value="ECO:0007669"/>
    <property type="project" value="UniProtKB-KW"/>
</dbReference>
<evidence type="ECO:0000259" key="15">
    <source>
        <dbReference type="PROSITE" id="PS50994"/>
    </source>
</evidence>
<dbReference type="GO" id="GO:0004190">
    <property type="term" value="F:aspartic-type endopeptidase activity"/>
    <property type="evidence" value="ECO:0007669"/>
    <property type="project" value="UniProtKB-KW"/>
</dbReference>
<evidence type="ECO:0000256" key="2">
    <source>
        <dbReference type="ARBA" id="ARBA00022670"/>
    </source>
</evidence>
<dbReference type="FunFam" id="3.30.420.10:FF:000032">
    <property type="entry name" value="Retrovirus-related Pol polyprotein from transposon 297-like Protein"/>
    <property type="match status" value="1"/>
</dbReference>
<accession>A0A8H7NTD6</accession>
<dbReference type="Pfam" id="PF17921">
    <property type="entry name" value="Integrase_H2C2"/>
    <property type="match status" value="1"/>
</dbReference>
<dbReference type="SUPFAM" id="SSF53098">
    <property type="entry name" value="Ribonuclease H-like"/>
    <property type="match status" value="1"/>
</dbReference>
<keyword evidence="3" id="KW-0479">Metal-binding</keyword>
<keyword evidence="10" id="KW-0808">Transferase</keyword>
<dbReference type="InterPro" id="IPR041588">
    <property type="entry name" value="Integrase_H2C2"/>
</dbReference>
<evidence type="ECO:0000256" key="4">
    <source>
        <dbReference type="ARBA" id="ARBA00022750"/>
    </source>
</evidence>
<dbReference type="Gene3D" id="1.10.340.70">
    <property type="match status" value="1"/>
</dbReference>
<dbReference type="PROSITE" id="PS50994">
    <property type="entry name" value="INTEGRASE"/>
    <property type="match status" value="1"/>
</dbReference>
<dbReference type="InterPro" id="IPR023779">
    <property type="entry name" value="Chromodomain_CS"/>
</dbReference>
<evidence type="ECO:0000256" key="6">
    <source>
        <dbReference type="ARBA" id="ARBA00022842"/>
    </source>
</evidence>
<dbReference type="PRINTS" id="PR00504">
    <property type="entry name" value="CHROMODOMAIN"/>
</dbReference>
<dbReference type="GO" id="GO:0046872">
    <property type="term" value="F:metal ion binding"/>
    <property type="evidence" value="ECO:0007669"/>
    <property type="project" value="UniProtKB-KW"/>
</dbReference>
<dbReference type="InterPro" id="IPR036397">
    <property type="entry name" value="RNaseH_sf"/>
</dbReference>